<dbReference type="NCBIfam" id="TIGR01653">
    <property type="entry name" value="lactococcin_972"/>
    <property type="match status" value="1"/>
</dbReference>
<dbReference type="Pfam" id="PF09683">
    <property type="entry name" value="Lactococcin_972"/>
    <property type="match status" value="1"/>
</dbReference>
<dbReference type="RefSeq" id="WP_190059430.1">
    <property type="nucleotide sequence ID" value="NZ_BMWH01000021.1"/>
</dbReference>
<proteinExistence type="predicted"/>
<evidence type="ECO:0000313" key="3">
    <source>
        <dbReference type="Proteomes" id="UP000623010"/>
    </source>
</evidence>
<reference evidence="2" key="1">
    <citation type="journal article" date="2014" name="Int. J. Syst. Evol. Microbiol.">
        <title>Complete genome sequence of Corynebacterium casei LMG S-19264T (=DSM 44701T), isolated from a smear-ripened cheese.</title>
        <authorList>
            <consortium name="US DOE Joint Genome Institute (JGI-PGF)"/>
            <person name="Walter F."/>
            <person name="Albersmeier A."/>
            <person name="Kalinowski J."/>
            <person name="Ruckert C."/>
        </authorList>
    </citation>
    <scope>NUCLEOTIDE SEQUENCE</scope>
    <source>
        <strain evidence="2">JCM 5016</strain>
    </source>
</reference>
<evidence type="ECO:0008006" key="4">
    <source>
        <dbReference type="Google" id="ProtNLM"/>
    </source>
</evidence>
<comment type="caution">
    <text evidence="2">The sequence shown here is derived from an EMBL/GenBank/DDBJ whole genome shotgun (WGS) entry which is preliminary data.</text>
</comment>
<keyword evidence="1" id="KW-0732">Signal</keyword>
<dbReference type="InterPro" id="IPR006540">
    <property type="entry name" value="Lactococcin_972"/>
</dbReference>
<feature type="signal peptide" evidence="1">
    <location>
        <begin position="1"/>
        <end position="26"/>
    </location>
</feature>
<gene>
    <name evidence="2" type="ORF">GCM10010389_46650</name>
</gene>
<accession>A0A918RK44</accession>
<protein>
    <recommendedName>
        <fullName evidence="4">Lactococcin 972 family bacteriocin</fullName>
    </recommendedName>
</protein>
<keyword evidence="3" id="KW-1185">Reference proteome</keyword>
<feature type="chain" id="PRO_5039204500" description="Lactococcin 972 family bacteriocin" evidence="1">
    <location>
        <begin position="27"/>
        <end position="97"/>
    </location>
</feature>
<dbReference type="Proteomes" id="UP000623010">
    <property type="component" value="Unassembled WGS sequence"/>
</dbReference>
<dbReference type="AlphaFoldDB" id="A0A918RK44"/>
<evidence type="ECO:0000313" key="2">
    <source>
        <dbReference type="EMBL" id="GHA01999.1"/>
    </source>
</evidence>
<name>A0A918RK44_9ACTN</name>
<sequence length="97" mass="9991">MRPKNVLKVVFASVALSVAAAAPAVASVDVGGGQWSYGTGCCSVWSNYKHATVNHSSSADGDYWSYSGCTAPGPWALASAELNGGTGKAYWDKGCTR</sequence>
<evidence type="ECO:0000256" key="1">
    <source>
        <dbReference type="SAM" id="SignalP"/>
    </source>
</evidence>
<reference evidence="2" key="2">
    <citation type="submission" date="2020-09" db="EMBL/GenBank/DDBJ databases">
        <authorList>
            <person name="Sun Q."/>
            <person name="Ohkuma M."/>
        </authorList>
    </citation>
    <scope>NUCLEOTIDE SEQUENCE</scope>
    <source>
        <strain evidence="2">JCM 5016</strain>
    </source>
</reference>
<dbReference type="Gene3D" id="2.60.40.2850">
    <property type="match status" value="1"/>
</dbReference>
<organism evidence="2 3">
    <name type="scientific">Streptomyces echinoruber</name>
    <dbReference type="NCBI Taxonomy" id="68898"/>
    <lineage>
        <taxon>Bacteria</taxon>
        <taxon>Bacillati</taxon>
        <taxon>Actinomycetota</taxon>
        <taxon>Actinomycetes</taxon>
        <taxon>Kitasatosporales</taxon>
        <taxon>Streptomycetaceae</taxon>
        <taxon>Streptomyces</taxon>
    </lineage>
</organism>
<dbReference type="EMBL" id="BMWH01000021">
    <property type="protein sequence ID" value="GHA01999.1"/>
    <property type="molecule type" value="Genomic_DNA"/>
</dbReference>